<reference evidence="2 3" key="1">
    <citation type="journal article" date="2018" name="MBio">
        <title>Comparative Genomics Reveals the Core Gene Toolbox for the Fungus-Insect Symbiosis.</title>
        <authorList>
            <person name="Wang Y."/>
            <person name="Stata M."/>
            <person name="Wang W."/>
            <person name="Stajich J.E."/>
            <person name="White M.M."/>
            <person name="Moncalvo J.M."/>
        </authorList>
    </citation>
    <scope>NUCLEOTIDE SEQUENCE [LARGE SCALE GENOMIC DNA]</scope>
    <source>
        <strain evidence="2 3">AUS-126-30</strain>
    </source>
</reference>
<proteinExistence type="predicted"/>
<protein>
    <recommendedName>
        <fullName evidence="4">Sensor domain-containing protein</fullName>
    </recommendedName>
</protein>
<evidence type="ECO:0008006" key="4">
    <source>
        <dbReference type="Google" id="ProtNLM"/>
    </source>
</evidence>
<keyword evidence="1" id="KW-0812">Transmembrane</keyword>
<keyword evidence="3" id="KW-1185">Reference proteome</keyword>
<evidence type="ECO:0000313" key="3">
    <source>
        <dbReference type="Proteomes" id="UP000245591"/>
    </source>
</evidence>
<dbReference type="AlphaFoldDB" id="A0A2U1IYU1"/>
<dbReference type="Proteomes" id="UP000245591">
    <property type="component" value="Unassembled WGS sequence"/>
</dbReference>
<dbReference type="EMBL" id="MBFU01000606">
    <property type="protein sequence ID" value="PVZ97984.1"/>
    <property type="molecule type" value="Genomic_DNA"/>
</dbReference>
<feature type="transmembrane region" description="Helical" evidence="1">
    <location>
        <begin position="225"/>
        <end position="240"/>
    </location>
</feature>
<organism evidence="2 3">
    <name type="scientific">Smittium angustum</name>
    <dbReference type="NCBI Taxonomy" id="133377"/>
    <lineage>
        <taxon>Eukaryota</taxon>
        <taxon>Fungi</taxon>
        <taxon>Fungi incertae sedis</taxon>
        <taxon>Zoopagomycota</taxon>
        <taxon>Kickxellomycotina</taxon>
        <taxon>Harpellomycetes</taxon>
        <taxon>Harpellales</taxon>
        <taxon>Legeriomycetaceae</taxon>
        <taxon>Smittium</taxon>
    </lineage>
</organism>
<accession>A0A2U1IYU1</accession>
<keyword evidence="1" id="KW-1133">Transmembrane helix</keyword>
<gene>
    <name evidence="2" type="ORF">BB558_006026</name>
</gene>
<feature type="transmembrane region" description="Helical" evidence="1">
    <location>
        <begin position="121"/>
        <end position="145"/>
    </location>
</feature>
<keyword evidence="1" id="KW-0472">Membrane</keyword>
<feature type="transmembrane region" description="Helical" evidence="1">
    <location>
        <begin position="151"/>
        <end position="172"/>
    </location>
</feature>
<evidence type="ECO:0000256" key="1">
    <source>
        <dbReference type="SAM" id="Phobius"/>
    </source>
</evidence>
<evidence type="ECO:0000313" key="2">
    <source>
        <dbReference type="EMBL" id="PVZ97984.1"/>
    </source>
</evidence>
<sequence>MVTYTIRDKNEPLFDEASTSSSEISEPLLNDESSSIIEYRNTDLPAYSSEIPPAIYDDTKIPNFERKTQVTDVYYTQDIALPVYDEVQPSVSSKTSSACTNCSKKSSYFGLLKDSKSWNNVYYQINGFVLGLFSFISTSILLSISLSLFPLFPICLTFAWVGSTLVRTFGLIEIRMLSQTRSHKDLCTNCSTTATKSFVEPDIVIGSKTQQNPISMMFAPLKDGYTWRCIFFFLFIRPFFDFTGFALVLTGFSLAIIFPTIPASLYVINKFTQFQRFTTMAILNVKFE</sequence>
<name>A0A2U1IYU1_SMIAN</name>
<feature type="transmembrane region" description="Helical" evidence="1">
    <location>
        <begin position="246"/>
        <end position="268"/>
    </location>
</feature>
<comment type="caution">
    <text evidence="2">The sequence shown here is derived from an EMBL/GenBank/DDBJ whole genome shotgun (WGS) entry which is preliminary data.</text>
</comment>